<dbReference type="CDD" id="cd00452">
    <property type="entry name" value="KDPG_aldolase"/>
    <property type="match status" value="1"/>
</dbReference>
<name>A0A7C9KZG3_9SPHN</name>
<evidence type="ECO:0000256" key="1">
    <source>
        <dbReference type="ARBA" id="ARBA00004761"/>
    </source>
</evidence>
<reference evidence="6 7" key="1">
    <citation type="submission" date="2019-09" db="EMBL/GenBank/DDBJ databases">
        <title>Polymorphobacter sp. isolated from a lake in China.</title>
        <authorList>
            <person name="Liu Z."/>
        </authorList>
    </citation>
    <scope>NUCLEOTIDE SEQUENCE [LARGE SCALE GENOMIC DNA]</scope>
    <source>
        <strain evidence="6 7">D40P</strain>
    </source>
</reference>
<dbReference type="GO" id="GO:0008674">
    <property type="term" value="F:2-dehydro-3-deoxy-6-phosphogalactonate aldolase activity"/>
    <property type="evidence" value="ECO:0007669"/>
    <property type="project" value="UniProtKB-EC"/>
</dbReference>
<dbReference type="InterPro" id="IPR013785">
    <property type="entry name" value="Aldolase_TIM"/>
</dbReference>
<evidence type="ECO:0000313" key="7">
    <source>
        <dbReference type="Proteomes" id="UP000481327"/>
    </source>
</evidence>
<comment type="subunit">
    <text evidence="3">Homotrimer.</text>
</comment>
<dbReference type="Pfam" id="PF01081">
    <property type="entry name" value="Aldolase"/>
    <property type="match status" value="1"/>
</dbReference>
<comment type="pathway">
    <text evidence="1">Carbohydrate acid metabolism.</text>
</comment>
<proteinExistence type="inferred from homology"/>
<dbReference type="EC" id="4.1.2.21" evidence="6"/>
<accession>A0A7C9KZG3</accession>
<keyword evidence="4 6" id="KW-0456">Lyase</keyword>
<comment type="similarity">
    <text evidence="2">Belongs to the KHG/KDPG aldolase family.</text>
</comment>
<dbReference type="SUPFAM" id="SSF51569">
    <property type="entry name" value="Aldolase"/>
    <property type="match status" value="1"/>
</dbReference>
<gene>
    <name evidence="6" type="ORF">F3168_11935</name>
</gene>
<evidence type="ECO:0000256" key="4">
    <source>
        <dbReference type="ARBA" id="ARBA00023239"/>
    </source>
</evidence>
<dbReference type="EMBL" id="WIOL01000004">
    <property type="protein sequence ID" value="MQT17968.1"/>
    <property type="molecule type" value="Genomic_DNA"/>
</dbReference>
<evidence type="ECO:0000256" key="3">
    <source>
        <dbReference type="ARBA" id="ARBA00011233"/>
    </source>
</evidence>
<dbReference type="AlphaFoldDB" id="A0A7C9KZG3"/>
<evidence type="ECO:0000256" key="2">
    <source>
        <dbReference type="ARBA" id="ARBA00006906"/>
    </source>
</evidence>
<evidence type="ECO:0000256" key="5">
    <source>
        <dbReference type="ARBA" id="ARBA00023277"/>
    </source>
</evidence>
<dbReference type="PANTHER" id="PTHR30246:SF1">
    <property type="entry name" value="2-DEHYDRO-3-DEOXY-6-PHOSPHOGALACTONATE ALDOLASE-RELATED"/>
    <property type="match status" value="1"/>
</dbReference>
<organism evidence="6 7">
    <name type="scientific">Sandarakinorhabdus fusca</name>
    <dbReference type="NCBI Taxonomy" id="1439888"/>
    <lineage>
        <taxon>Bacteria</taxon>
        <taxon>Pseudomonadati</taxon>
        <taxon>Pseudomonadota</taxon>
        <taxon>Alphaproteobacteria</taxon>
        <taxon>Sphingomonadales</taxon>
        <taxon>Sphingosinicellaceae</taxon>
        <taxon>Sandarakinorhabdus</taxon>
    </lineage>
</organism>
<dbReference type="Gene3D" id="3.20.20.70">
    <property type="entry name" value="Aldolase class I"/>
    <property type="match status" value="1"/>
</dbReference>
<dbReference type="OrthoDB" id="7204076at2"/>
<sequence length="212" mass="20787">MTHAIFDAAFAACPLIAVLGGVRPDEVVAAGEALVAAGIHILEVPLTTPDAYESITRLSALASDNIMIGAGGVLDIDSVQRVVAAGGGMVGSPGTDAAIIAETVAAGLAAVPGIFTPSEAMTAIAAGADALRFFPAEAGSPAVVRALRSVLPRTVPLLAMGGMTADGIGAWSAAGADGFVIGTAMFGPGMTTDDMGAAAARLVAAMAAERDQ</sequence>
<comment type="caution">
    <text evidence="6">The sequence shown here is derived from an EMBL/GenBank/DDBJ whole genome shotgun (WGS) entry which is preliminary data.</text>
</comment>
<dbReference type="Proteomes" id="UP000481327">
    <property type="component" value="Unassembled WGS sequence"/>
</dbReference>
<protein>
    <submittedName>
        <fullName evidence="6">2-dehydro-3-deoxy-6-phosphogalactonate aldolase</fullName>
        <ecNumber evidence="6">4.1.2.21</ecNumber>
    </submittedName>
</protein>
<evidence type="ECO:0000313" key="6">
    <source>
        <dbReference type="EMBL" id="MQT17968.1"/>
    </source>
</evidence>
<dbReference type="InterPro" id="IPR000887">
    <property type="entry name" value="Aldlse_KDPG_KHG"/>
</dbReference>
<dbReference type="RefSeq" id="WP_152578430.1">
    <property type="nucleotide sequence ID" value="NZ_JAATJI010000001.1"/>
</dbReference>
<keyword evidence="5" id="KW-0119">Carbohydrate metabolism</keyword>
<dbReference type="PANTHER" id="PTHR30246">
    <property type="entry name" value="2-KETO-3-DEOXY-6-PHOSPHOGLUCONATE ALDOLASE"/>
    <property type="match status" value="1"/>
</dbReference>
<keyword evidence="7" id="KW-1185">Reference proteome</keyword>